<dbReference type="HAMAP" id="MF_00772">
    <property type="entry name" value="OGT"/>
    <property type="match status" value="1"/>
</dbReference>
<evidence type="ECO:0000256" key="6">
    <source>
        <dbReference type="ARBA" id="ARBA00022763"/>
    </source>
</evidence>
<dbReference type="Pfam" id="PF02870">
    <property type="entry name" value="Methyltransf_1N"/>
    <property type="match status" value="1"/>
</dbReference>
<dbReference type="InterPro" id="IPR008332">
    <property type="entry name" value="MethylG_MeTrfase_N"/>
</dbReference>
<dbReference type="EC" id="2.1.1.63" evidence="9"/>
<dbReference type="Proteomes" id="UP000318307">
    <property type="component" value="Unassembled WGS sequence"/>
</dbReference>
<keyword evidence="4 9" id="KW-0489">Methyltransferase</keyword>
<name>A0A562S6L4_9BACT</name>
<comment type="catalytic activity">
    <reaction evidence="1 9">
        <text>a 4-O-methyl-thymidine in DNA + L-cysteinyl-[protein] = a thymidine in DNA + S-methyl-L-cysteinyl-[protein]</text>
        <dbReference type="Rhea" id="RHEA:53428"/>
        <dbReference type="Rhea" id="RHEA-COMP:10131"/>
        <dbReference type="Rhea" id="RHEA-COMP:10132"/>
        <dbReference type="Rhea" id="RHEA-COMP:13555"/>
        <dbReference type="Rhea" id="RHEA-COMP:13556"/>
        <dbReference type="ChEBI" id="CHEBI:29950"/>
        <dbReference type="ChEBI" id="CHEBI:82612"/>
        <dbReference type="ChEBI" id="CHEBI:137386"/>
        <dbReference type="ChEBI" id="CHEBI:137387"/>
        <dbReference type="EC" id="2.1.1.63"/>
    </reaction>
</comment>
<dbReference type="RefSeq" id="WP_144681907.1">
    <property type="nucleotide sequence ID" value="NZ_VLLC01000002.1"/>
</dbReference>
<comment type="similarity">
    <text evidence="2 9">Belongs to the MGMT family.</text>
</comment>
<proteinExistence type="inferred from homology"/>
<dbReference type="PANTHER" id="PTHR10815">
    <property type="entry name" value="METHYLATED-DNA--PROTEIN-CYSTEINE METHYLTRANSFERASE"/>
    <property type="match status" value="1"/>
</dbReference>
<evidence type="ECO:0000313" key="12">
    <source>
        <dbReference type="EMBL" id="TWI76838.1"/>
    </source>
</evidence>
<dbReference type="InterPro" id="IPR036388">
    <property type="entry name" value="WH-like_DNA-bd_sf"/>
</dbReference>
<dbReference type="PROSITE" id="PS00374">
    <property type="entry name" value="MGMT"/>
    <property type="match status" value="1"/>
</dbReference>
<dbReference type="SUPFAM" id="SSF46767">
    <property type="entry name" value="Methylated DNA-protein cysteine methyltransferase, C-terminal domain"/>
    <property type="match status" value="1"/>
</dbReference>
<dbReference type="FunFam" id="1.10.10.10:FF:000214">
    <property type="entry name" value="Methylated-DNA--protein-cysteine methyltransferase"/>
    <property type="match status" value="1"/>
</dbReference>
<protein>
    <recommendedName>
        <fullName evidence="9">Methylated-DNA--protein-cysteine methyltransferase</fullName>
        <ecNumber evidence="9">2.1.1.63</ecNumber>
    </recommendedName>
    <alternativeName>
        <fullName evidence="9">6-O-methylguanine-DNA methyltransferase</fullName>
        <shortName evidence="9">MGMT</shortName>
    </alternativeName>
    <alternativeName>
        <fullName evidence="9">O-6-methylguanine-DNA-alkyltransferase</fullName>
    </alternativeName>
</protein>
<dbReference type="Gene3D" id="3.30.160.70">
    <property type="entry name" value="Methylated DNA-protein cysteine methyltransferase domain"/>
    <property type="match status" value="1"/>
</dbReference>
<sequence length="161" mass="17588">MEQAFRGRVFETVLGPVALFCDSGEKGLKKLVFLEEGGGRGNAFSSDAPLLKEAEKQLLEYLAGKRIRFDLPLLPEGRPFQQRVWEALLGIPFGETRSYKDIALALGQPGASRAVGNANGRNPLPIFIPCHRVIAADGSLGGYSGGLLRKVFFLRLEKSRT</sequence>
<evidence type="ECO:0000313" key="13">
    <source>
        <dbReference type="Proteomes" id="UP000318307"/>
    </source>
</evidence>
<keyword evidence="6 9" id="KW-0227">DNA damage</keyword>
<evidence type="ECO:0000256" key="3">
    <source>
        <dbReference type="ARBA" id="ARBA00022490"/>
    </source>
</evidence>
<dbReference type="Gene3D" id="1.10.10.10">
    <property type="entry name" value="Winged helix-like DNA-binding domain superfamily/Winged helix DNA-binding domain"/>
    <property type="match status" value="1"/>
</dbReference>
<dbReference type="GO" id="GO:0032259">
    <property type="term" value="P:methylation"/>
    <property type="evidence" value="ECO:0007669"/>
    <property type="project" value="UniProtKB-KW"/>
</dbReference>
<keyword evidence="7 9" id="KW-0234">DNA repair</keyword>
<dbReference type="InterPro" id="IPR023546">
    <property type="entry name" value="MGMT"/>
</dbReference>
<dbReference type="AlphaFoldDB" id="A0A562S6L4"/>
<accession>A0A562S6L4</accession>
<evidence type="ECO:0000259" key="11">
    <source>
        <dbReference type="Pfam" id="PF02870"/>
    </source>
</evidence>
<dbReference type="CDD" id="cd06445">
    <property type="entry name" value="ATase"/>
    <property type="match status" value="1"/>
</dbReference>
<feature type="domain" description="Methylated-DNA-[protein]-cysteine S-methyltransferase DNA binding" evidence="10">
    <location>
        <begin position="79"/>
        <end position="158"/>
    </location>
</feature>
<dbReference type="PANTHER" id="PTHR10815:SF5">
    <property type="entry name" value="METHYLATED-DNA--PROTEIN-CYSTEINE METHYLTRANSFERASE"/>
    <property type="match status" value="1"/>
</dbReference>
<comment type="subcellular location">
    <subcellularLocation>
        <location evidence="9">Cytoplasm</location>
    </subcellularLocation>
</comment>
<keyword evidence="13" id="KW-1185">Reference proteome</keyword>
<keyword evidence="3 9" id="KW-0963">Cytoplasm</keyword>
<evidence type="ECO:0000259" key="10">
    <source>
        <dbReference type="Pfam" id="PF01035"/>
    </source>
</evidence>
<feature type="active site" description="Nucleophile; methyl group acceptor" evidence="9">
    <location>
        <position position="130"/>
    </location>
</feature>
<dbReference type="GO" id="GO:0003908">
    <property type="term" value="F:methylated-DNA-[protein]-cysteine S-methyltransferase activity"/>
    <property type="evidence" value="ECO:0007669"/>
    <property type="project" value="UniProtKB-UniRule"/>
</dbReference>
<evidence type="ECO:0000256" key="7">
    <source>
        <dbReference type="ARBA" id="ARBA00023204"/>
    </source>
</evidence>
<dbReference type="GO" id="GO:0005737">
    <property type="term" value="C:cytoplasm"/>
    <property type="evidence" value="ECO:0007669"/>
    <property type="project" value="UniProtKB-SubCell"/>
</dbReference>
<dbReference type="InterPro" id="IPR001497">
    <property type="entry name" value="MethylDNA_cys_MeTrfase_AS"/>
</dbReference>
<dbReference type="EMBL" id="VLLC01000002">
    <property type="protein sequence ID" value="TWI76838.1"/>
    <property type="molecule type" value="Genomic_DNA"/>
</dbReference>
<keyword evidence="5 9" id="KW-0808">Transferase</keyword>
<evidence type="ECO:0000256" key="4">
    <source>
        <dbReference type="ARBA" id="ARBA00022603"/>
    </source>
</evidence>
<dbReference type="NCBIfam" id="TIGR00589">
    <property type="entry name" value="ogt"/>
    <property type="match status" value="1"/>
</dbReference>
<comment type="catalytic activity">
    <reaction evidence="8 9">
        <text>a 6-O-methyl-2'-deoxyguanosine in DNA + L-cysteinyl-[protein] = S-methyl-L-cysteinyl-[protein] + a 2'-deoxyguanosine in DNA</text>
        <dbReference type="Rhea" id="RHEA:24000"/>
        <dbReference type="Rhea" id="RHEA-COMP:10131"/>
        <dbReference type="Rhea" id="RHEA-COMP:10132"/>
        <dbReference type="Rhea" id="RHEA-COMP:11367"/>
        <dbReference type="Rhea" id="RHEA-COMP:11368"/>
        <dbReference type="ChEBI" id="CHEBI:29950"/>
        <dbReference type="ChEBI" id="CHEBI:82612"/>
        <dbReference type="ChEBI" id="CHEBI:85445"/>
        <dbReference type="ChEBI" id="CHEBI:85448"/>
        <dbReference type="EC" id="2.1.1.63"/>
    </reaction>
</comment>
<gene>
    <name evidence="12" type="ORF">LZ24_00460</name>
</gene>
<comment type="caution">
    <text evidence="12">The sequence shown here is derived from an EMBL/GenBank/DDBJ whole genome shotgun (WGS) entry which is preliminary data.</text>
</comment>
<dbReference type="SUPFAM" id="SSF53155">
    <property type="entry name" value="Methylated DNA-protein cysteine methyltransferase domain"/>
    <property type="match status" value="1"/>
</dbReference>
<organism evidence="12 13">
    <name type="scientific">Desulfobotulus alkaliphilus</name>
    <dbReference type="NCBI Taxonomy" id="622671"/>
    <lineage>
        <taxon>Bacteria</taxon>
        <taxon>Pseudomonadati</taxon>
        <taxon>Thermodesulfobacteriota</taxon>
        <taxon>Desulfobacteria</taxon>
        <taxon>Desulfobacterales</taxon>
        <taxon>Desulfobacteraceae</taxon>
        <taxon>Desulfobotulus</taxon>
    </lineage>
</organism>
<dbReference type="Pfam" id="PF01035">
    <property type="entry name" value="DNA_binding_1"/>
    <property type="match status" value="1"/>
</dbReference>
<feature type="domain" description="Methylguanine DNA methyltransferase ribonuclease-like" evidence="11">
    <location>
        <begin position="9"/>
        <end position="74"/>
    </location>
</feature>
<dbReference type="GO" id="GO:0006307">
    <property type="term" value="P:DNA alkylation repair"/>
    <property type="evidence" value="ECO:0007669"/>
    <property type="project" value="UniProtKB-UniRule"/>
</dbReference>
<dbReference type="InterPro" id="IPR036631">
    <property type="entry name" value="MGMT_N_sf"/>
</dbReference>
<evidence type="ECO:0000256" key="8">
    <source>
        <dbReference type="ARBA" id="ARBA00049348"/>
    </source>
</evidence>
<reference evidence="12 13" key="1">
    <citation type="submission" date="2019-07" db="EMBL/GenBank/DDBJ databases">
        <title>Genome sequencing of 100 strains of the haloalkaliphilic chemolithoautotrophic sulfur-oxidizing bacterium Thioalkalivibrio.</title>
        <authorList>
            <person name="Muyzer G."/>
        </authorList>
    </citation>
    <scope>NUCLEOTIDE SEQUENCE [LARGE SCALE GENOMIC DNA]</scope>
    <source>
        <strain evidence="12 13">ASO4-4</strain>
    </source>
</reference>
<dbReference type="InterPro" id="IPR036217">
    <property type="entry name" value="MethylDNA_cys_MeTrfase_DNAb"/>
</dbReference>
<evidence type="ECO:0000256" key="1">
    <source>
        <dbReference type="ARBA" id="ARBA00001286"/>
    </source>
</evidence>
<evidence type="ECO:0000256" key="5">
    <source>
        <dbReference type="ARBA" id="ARBA00022679"/>
    </source>
</evidence>
<comment type="function">
    <text evidence="9">Involved in the cellular defense against the biological effects of O6-methylguanine (O6-MeG) and O4-methylthymine (O4-MeT) in DNA. Repairs the methylated nucleobase in DNA by stoichiometrically transferring the methyl group to a cysteine residue in the enzyme. This is a suicide reaction: the enzyme is irreversibly inactivated.</text>
</comment>
<dbReference type="OrthoDB" id="9802228at2"/>
<comment type="miscellaneous">
    <text evidence="9">This enzyme catalyzes only one turnover and therefore is not strictly catalytic. According to one definition, an enzyme is a biocatalyst that acts repeatedly and over many reaction cycles.</text>
</comment>
<evidence type="ECO:0000256" key="2">
    <source>
        <dbReference type="ARBA" id="ARBA00008711"/>
    </source>
</evidence>
<dbReference type="InterPro" id="IPR014048">
    <property type="entry name" value="MethylDNA_cys_MeTrfase_DNA-bd"/>
</dbReference>
<evidence type="ECO:0000256" key="9">
    <source>
        <dbReference type="HAMAP-Rule" id="MF_00772"/>
    </source>
</evidence>